<dbReference type="AlphaFoldDB" id="A0A6A6SQN0"/>
<feature type="region of interest" description="Disordered" evidence="1">
    <location>
        <begin position="206"/>
        <end position="234"/>
    </location>
</feature>
<feature type="compositionally biased region" description="Low complexity" evidence="1">
    <location>
        <begin position="15"/>
        <end position="25"/>
    </location>
</feature>
<keyword evidence="3" id="KW-1185">Reference proteome</keyword>
<feature type="region of interest" description="Disordered" evidence="1">
    <location>
        <begin position="1"/>
        <end position="53"/>
    </location>
</feature>
<accession>A0A6A6SQN0</accession>
<protein>
    <submittedName>
        <fullName evidence="2">Uncharacterized protein</fullName>
    </submittedName>
</protein>
<dbReference type="Proteomes" id="UP000799324">
    <property type="component" value="Unassembled WGS sequence"/>
</dbReference>
<feature type="compositionally biased region" description="Basic and acidic residues" evidence="1">
    <location>
        <begin position="1"/>
        <end position="11"/>
    </location>
</feature>
<gene>
    <name evidence="2" type="ORF">K491DRAFT_684671</name>
</gene>
<feature type="compositionally biased region" description="Basic and acidic residues" evidence="1">
    <location>
        <begin position="206"/>
        <end position="218"/>
    </location>
</feature>
<feature type="compositionally biased region" description="Basic residues" evidence="1">
    <location>
        <begin position="26"/>
        <end position="35"/>
    </location>
</feature>
<organism evidence="2 3">
    <name type="scientific">Lophiostoma macrostomum CBS 122681</name>
    <dbReference type="NCBI Taxonomy" id="1314788"/>
    <lineage>
        <taxon>Eukaryota</taxon>
        <taxon>Fungi</taxon>
        <taxon>Dikarya</taxon>
        <taxon>Ascomycota</taxon>
        <taxon>Pezizomycotina</taxon>
        <taxon>Dothideomycetes</taxon>
        <taxon>Pleosporomycetidae</taxon>
        <taxon>Pleosporales</taxon>
        <taxon>Lophiostomataceae</taxon>
        <taxon>Lophiostoma</taxon>
    </lineage>
</organism>
<reference evidence="2" key="1">
    <citation type="journal article" date="2020" name="Stud. Mycol.">
        <title>101 Dothideomycetes genomes: a test case for predicting lifestyles and emergence of pathogens.</title>
        <authorList>
            <person name="Haridas S."/>
            <person name="Albert R."/>
            <person name="Binder M."/>
            <person name="Bloem J."/>
            <person name="Labutti K."/>
            <person name="Salamov A."/>
            <person name="Andreopoulos B."/>
            <person name="Baker S."/>
            <person name="Barry K."/>
            <person name="Bills G."/>
            <person name="Bluhm B."/>
            <person name="Cannon C."/>
            <person name="Castanera R."/>
            <person name="Culley D."/>
            <person name="Daum C."/>
            <person name="Ezra D."/>
            <person name="Gonzalez J."/>
            <person name="Henrissat B."/>
            <person name="Kuo A."/>
            <person name="Liang C."/>
            <person name="Lipzen A."/>
            <person name="Lutzoni F."/>
            <person name="Magnuson J."/>
            <person name="Mondo S."/>
            <person name="Nolan M."/>
            <person name="Ohm R."/>
            <person name="Pangilinan J."/>
            <person name="Park H.-J."/>
            <person name="Ramirez L."/>
            <person name="Alfaro M."/>
            <person name="Sun H."/>
            <person name="Tritt A."/>
            <person name="Yoshinaga Y."/>
            <person name="Zwiers L.-H."/>
            <person name="Turgeon B."/>
            <person name="Goodwin S."/>
            <person name="Spatafora J."/>
            <person name="Crous P."/>
            <person name="Grigoriev I."/>
        </authorList>
    </citation>
    <scope>NUCLEOTIDE SEQUENCE</scope>
    <source>
        <strain evidence="2">CBS 122681</strain>
    </source>
</reference>
<sequence length="234" mass="26013">MCKERQAREEDLTSTGARGTRVVRSGGRRFCRRQRSKESPLQGRGQDRARFGEDEAWKRKTPCHRCLPCAAADRRVGRPLRSLIGGLLVRHLECARSPAPHTRTGRAQKSPRGHPATVALPIVVPISPTPAVLSLLAIVFAVESPSVSSSWRALDGVRVLTKHEACPEIGWWPWHAVSLPPSARAALRSQHIFAGSPHRDIRAAQERMNDSRPPRVTDAENCCPDEPGRRREMN</sequence>
<evidence type="ECO:0000256" key="1">
    <source>
        <dbReference type="SAM" id="MobiDB-lite"/>
    </source>
</evidence>
<proteinExistence type="predicted"/>
<name>A0A6A6SQN0_9PLEO</name>
<dbReference type="EMBL" id="MU004537">
    <property type="protein sequence ID" value="KAF2648464.1"/>
    <property type="molecule type" value="Genomic_DNA"/>
</dbReference>
<evidence type="ECO:0000313" key="3">
    <source>
        <dbReference type="Proteomes" id="UP000799324"/>
    </source>
</evidence>
<evidence type="ECO:0000313" key="2">
    <source>
        <dbReference type="EMBL" id="KAF2648464.1"/>
    </source>
</evidence>